<dbReference type="AlphaFoldDB" id="A0AAW2PSR7"/>
<comment type="subcellular location">
    <subcellularLocation>
        <location evidence="1">Membrane</location>
    </subcellularLocation>
</comment>
<keyword evidence="3 6" id="KW-1133">Transmembrane helix</keyword>
<dbReference type="EMBL" id="JACGWM010000008">
    <property type="protein sequence ID" value="KAL0357441.1"/>
    <property type="molecule type" value="Genomic_DNA"/>
</dbReference>
<dbReference type="PANTHER" id="PTHR31267">
    <property type="entry name" value="DENTIN SIALOPHOSPHOPROTEIN-LIKE PROTEIN"/>
    <property type="match status" value="1"/>
</dbReference>
<keyword evidence="2 6" id="KW-0812">Transmembrane</keyword>
<evidence type="ECO:0000313" key="7">
    <source>
        <dbReference type="EMBL" id="KAL0357441.1"/>
    </source>
</evidence>
<dbReference type="PANTHER" id="PTHR31267:SF2">
    <property type="entry name" value="EXPRESSED PROTEIN"/>
    <property type="match status" value="1"/>
</dbReference>
<keyword evidence="4 6" id="KW-0472">Membrane</keyword>
<name>A0AAW2PSR7_9LAMI</name>
<proteinExistence type="predicted"/>
<dbReference type="GO" id="GO:0044183">
    <property type="term" value="F:protein folding chaperone"/>
    <property type="evidence" value="ECO:0007669"/>
    <property type="project" value="InterPro"/>
</dbReference>
<comment type="caution">
    <text evidence="7">The sequence shown here is derived from an EMBL/GenBank/DDBJ whole genome shotgun (WGS) entry which is preliminary data.</text>
</comment>
<reference evidence="7" key="1">
    <citation type="submission" date="2020-06" db="EMBL/GenBank/DDBJ databases">
        <authorList>
            <person name="Li T."/>
            <person name="Hu X."/>
            <person name="Zhang T."/>
            <person name="Song X."/>
            <person name="Zhang H."/>
            <person name="Dai N."/>
            <person name="Sheng W."/>
            <person name="Hou X."/>
            <person name="Wei L."/>
        </authorList>
    </citation>
    <scope>NUCLEOTIDE SEQUENCE</scope>
    <source>
        <strain evidence="7">KEN8</strain>
        <tissue evidence="7">Leaf</tissue>
    </source>
</reference>
<feature type="region of interest" description="Disordered" evidence="5">
    <location>
        <begin position="136"/>
        <end position="160"/>
    </location>
</feature>
<evidence type="ECO:0000256" key="1">
    <source>
        <dbReference type="ARBA" id="ARBA00004370"/>
    </source>
</evidence>
<dbReference type="GO" id="GO:0005789">
    <property type="term" value="C:endoplasmic reticulum membrane"/>
    <property type="evidence" value="ECO:0007669"/>
    <property type="project" value="InterPro"/>
</dbReference>
<evidence type="ECO:0000256" key="4">
    <source>
        <dbReference type="ARBA" id="ARBA00023136"/>
    </source>
</evidence>
<dbReference type="InterPro" id="IPR005351">
    <property type="entry name" value="ASTER"/>
</dbReference>
<dbReference type="GO" id="GO:0045048">
    <property type="term" value="P:protein insertion into ER membrane"/>
    <property type="evidence" value="ECO:0007669"/>
    <property type="project" value="InterPro"/>
</dbReference>
<organism evidence="7">
    <name type="scientific">Sesamum calycinum</name>
    <dbReference type="NCBI Taxonomy" id="2727403"/>
    <lineage>
        <taxon>Eukaryota</taxon>
        <taxon>Viridiplantae</taxon>
        <taxon>Streptophyta</taxon>
        <taxon>Embryophyta</taxon>
        <taxon>Tracheophyta</taxon>
        <taxon>Spermatophyta</taxon>
        <taxon>Magnoliopsida</taxon>
        <taxon>eudicotyledons</taxon>
        <taxon>Gunneridae</taxon>
        <taxon>Pentapetalae</taxon>
        <taxon>asterids</taxon>
        <taxon>lamiids</taxon>
        <taxon>Lamiales</taxon>
        <taxon>Pedaliaceae</taxon>
        <taxon>Sesamum</taxon>
    </lineage>
</organism>
<protein>
    <submittedName>
        <fullName evidence="7">Protein Asterix</fullName>
    </submittedName>
</protein>
<sequence>MPSDILQKNTSLHGNVAAQDVVALGLRVSENNPSTDCTTSVRVDHHQAGPQMAPSWFNQYGTLKNGQMVPIYSAHEVTSLGLGEPPFTLVKSSSMLDAPNPEGKRTAAPIDACQVGGPVLSSTPTLVADHLSSPQSLQLNMTDPNPVLLRPKNRRGKSTSELDPWYKEISDGSQYLSTLSVAETDWNKAANRLTEKVEHDAELIEDGPLELRSRRRLILTTQLMQQLFQPPPATILNTDACSNYESVTFTLSRVVLGDACRIASRSSDLGLPRDDVKPHPAERKLNGNPCFAKAVEELLGKARKLESDFVRLEKGASILDLRVECQDLEKFSVINRFAKFHGRGQTDSSEAASSDAVSTTQRPCAQRYVIALPMPRSLPDRQNSRVSLSVSNFVLQFGVATNKKSSMNGRLCLSEYGEVTFSFRLYFYIDNHIRQPSAARPFRPSMIPPQDLPVDYSGFIAVIFGVFGAIFRHKVCSWLAIIFSAQSLANMRSVENDLKQTSMAMM</sequence>
<evidence type="ECO:0000256" key="6">
    <source>
        <dbReference type="SAM" id="Phobius"/>
    </source>
</evidence>
<evidence type="ECO:0000256" key="3">
    <source>
        <dbReference type="ARBA" id="ARBA00022989"/>
    </source>
</evidence>
<gene>
    <name evidence="7" type="ORF">Scaly_1429800</name>
</gene>
<evidence type="ECO:0000256" key="2">
    <source>
        <dbReference type="ARBA" id="ARBA00022692"/>
    </source>
</evidence>
<accession>A0AAW2PSR7</accession>
<evidence type="ECO:0000256" key="5">
    <source>
        <dbReference type="SAM" id="MobiDB-lite"/>
    </source>
</evidence>
<dbReference type="Pfam" id="PF03669">
    <property type="entry name" value="ASTER"/>
    <property type="match status" value="1"/>
</dbReference>
<feature type="transmembrane region" description="Helical" evidence="6">
    <location>
        <begin position="456"/>
        <end position="483"/>
    </location>
</feature>
<reference evidence="7" key="2">
    <citation type="journal article" date="2024" name="Plant">
        <title>Genomic evolution and insights into agronomic trait innovations of Sesamum species.</title>
        <authorList>
            <person name="Miao H."/>
            <person name="Wang L."/>
            <person name="Qu L."/>
            <person name="Liu H."/>
            <person name="Sun Y."/>
            <person name="Le M."/>
            <person name="Wang Q."/>
            <person name="Wei S."/>
            <person name="Zheng Y."/>
            <person name="Lin W."/>
            <person name="Duan Y."/>
            <person name="Cao H."/>
            <person name="Xiong S."/>
            <person name="Wang X."/>
            <person name="Wei L."/>
            <person name="Li C."/>
            <person name="Ma Q."/>
            <person name="Ju M."/>
            <person name="Zhao R."/>
            <person name="Li G."/>
            <person name="Mu C."/>
            <person name="Tian Q."/>
            <person name="Mei H."/>
            <person name="Zhang T."/>
            <person name="Gao T."/>
            <person name="Zhang H."/>
        </authorList>
    </citation>
    <scope>NUCLEOTIDE SEQUENCE</scope>
    <source>
        <strain evidence="7">KEN8</strain>
    </source>
</reference>